<accession>A0A9W7XNX6</accession>
<gene>
    <name evidence="3" type="ORF">LPJ61_007064</name>
</gene>
<dbReference type="InterPro" id="IPR002156">
    <property type="entry name" value="RNaseH_domain"/>
</dbReference>
<organism evidence="3 4">
    <name type="scientific">Coemansia biformis</name>
    <dbReference type="NCBI Taxonomy" id="1286918"/>
    <lineage>
        <taxon>Eukaryota</taxon>
        <taxon>Fungi</taxon>
        <taxon>Fungi incertae sedis</taxon>
        <taxon>Zoopagomycota</taxon>
        <taxon>Kickxellomycotina</taxon>
        <taxon>Kickxellomycetes</taxon>
        <taxon>Kickxellales</taxon>
        <taxon>Kickxellaceae</taxon>
        <taxon>Coemansia</taxon>
    </lineage>
</organism>
<feature type="domain" description="RNase H type-1" evidence="2">
    <location>
        <begin position="157"/>
        <end position="250"/>
    </location>
</feature>
<evidence type="ECO:0000313" key="4">
    <source>
        <dbReference type="Proteomes" id="UP001143981"/>
    </source>
</evidence>
<evidence type="ECO:0000259" key="2">
    <source>
        <dbReference type="PROSITE" id="PS50879"/>
    </source>
</evidence>
<dbReference type="GO" id="GO:0003676">
    <property type="term" value="F:nucleic acid binding"/>
    <property type="evidence" value="ECO:0007669"/>
    <property type="project" value="InterPro"/>
</dbReference>
<evidence type="ECO:0000256" key="1">
    <source>
        <dbReference type="SAM" id="MobiDB-lite"/>
    </source>
</evidence>
<protein>
    <recommendedName>
        <fullName evidence="2">RNase H type-1 domain-containing protein</fullName>
    </recommendedName>
</protein>
<name>A0A9W7XNX6_9FUNG</name>
<reference evidence="3" key="1">
    <citation type="submission" date="2022-07" db="EMBL/GenBank/DDBJ databases">
        <title>Phylogenomic reconstructions and comparative analyses of Kickxellomycotina fungi.</title>
        <authorList>
            <person name="Reynolds N.K."/>
            <person name="Stajich J.E."/>
            <person name="Barry K."/>
            <person name="Grigoriev I.V."/>
            <person name="Crous P."/>
            <person name="Smith M.E."/>
        </authorList>
    </citation>
    <scope>NUCLEOTIDE SEQUENCE</scope>
    <source>
        <strain evidence="3">BCRC 34381</strain>
    </source>
</reference>
<feature type="region of interest" description="Disordered" evidence="1">
    <location>
        <begin position="65"/>
        <end position="85"/>
    </location>
</feature>
<sequence>MARTLQRYDLGAQCPRALGAGGTDVLQAFRRADDKVITGLFVGKVTAVAQVFWATAEGSVYVLRPGETAGRNGGRPQRQRDEQGEWVRRRPMTGWLKMIAEEAGRVRSGVVSEEGSWLDVQAVREALAVAQQAVELFHPELVEQSLRPQGTLWDWDGVVSVVAYTDGSVVHGDGGSSMGFGVVMEVRNSSAWGEHRRTAESKGRCVEGPHSPAVAELMAIAVVLAAVPAGLGVPACIYTDSQVAIDALTA</sequence>
<dbReference type="GO" id="GO:0004523">
    <property type="term" value="F:RNA-DNA hybrid ribonuclease activity"/>
    <property type="evidence" value="ECO:0007669"/>
    <property type="project" value="InterPro"/>
</dbReference>
<dbReference type="EMBL" id="JANBOI010004259">
    <property type="protein sequence ID" value="KAJ1717901.1"/>
    <property type="molecule type" value="Genomic_DNA"/>
</dbReference>
<dbReference type="Gene3D" id="3.30.420.10">
    <property type="entry name" value="Ribonuclease H-like superfamily/Ribonuclease H"/>
    <property type="match status" value="1"/>
</dbReference>
<comment type="caution">
    <text evidence="3">The sequence shown here is derived from an EMBL/GenBank/DDBJ whole genome shotgun (WGS) entry which is preliminary data.</text>
</comment>
<dbReference type="PROSITE" id="PS50879">
    <property type="entry name" value="RNASE_H_1"/>
    <property type="match status" value="1"/>
</dbReference>
<evidence type="ECO:0000313" key="3">
    <source>
        <dbReference type="EMBL" id="KAJ1717901.1"/>
    </source>
</evidence>
<dbReference type="AlphaFoldDB" id="A0A9W7XNX6"/>
<dbReference type="SUPFAM" id="SSF53098">
    <property type="entry name" value="Ribonuclease H-like"/>
    <property type="match status" value="1"/>
</dbReference>
<feature type="non-terminal residue" evidence="3">
    <location>
        <position position="250"/>
    </location>
</feature>
<dbReference type="InterPro" id="IPR012337">
    <property type="entry name" value="RNaseH-like_sf"/>
</dbReference>
<proteinExistence type="predicted"/>
<keyword evidence="4" id="KW-1185">Reference proteome</keyword>
<dbReference type="Proteomes" id="UP001143981">
    <property type="component" value="Unassembled WGS sequence"/>
</dbReference>
<dbReference type="InterPro" id="IPR036397">
    <property type="entry name" value="RNaseH_sf"/>
</dbReference>